<dbReference type="Proteomes" id="UP000641741">
    <property type="component" value="Unassembled WGS sequence"/>
</dbReference>
<evidence type="ECO:0000256" key="3">
    <source>
        <dbReference type="PROSITE-ProRule" id="PRU00169"/>
    </source>
</evidence>
<keyword evidence="7" id="KW-1185">Reference proteome</keyword>
<dbReference type="Gene3D" id="3.40.50.2300">
    <property type="match status" value="1"/>
</dbReference>
<evidence type="ECO:0000256" key="2">
    <source>
        <dbReference type="ARBA" id="ARBA00024867"/>
    </source>
</evidence>
<accession>A0ABR7GNZ7</accession>
<evidence type="ECO:0000259" key="4">
    <source>
        <dbReference type="PROSITE" id="PS50110"/>
    </source>
</evidence>
<evidence type="ECO:0000259" key="5">
    <source>
        <dbReference type="PROSITE" id="PS50930"/>
    </source>
</evidence>
<dbReference type="Pfam" id="PF04397">
    <property type="entry name" value="LytTR"/>
    <property type="match status" value="1"/>
</dbReference>
<dbReference type="InterPro" id="IPR011006">
    <property type="entry name" value="CheY-like_superfamily"/>
</dbReference>
<dbReference type="SMART" id="SM00850">
    <property type="entry name" value="LytTR"/>
    <property type="match status" value="1"/>
</dbReference>
<dbReference type="RefSeq" id="WP_186970214.1">
    <property type="nucleotide sequence ID" value="NZ_JACOPK010000007.1"/>
</dbReference>
<dbReference type="InterPro" id="IPR001789">
    <property type="entry name" value="Sig_transdc_resp-reg_receiver"/>
</dbReference>
<feature type="domain" description="HTH LytTR-type" evidence="5">
    <location>
        <begin position="141"/>
        <end position="245"/>
    </location>
</feature>
<protein>
    <recommendedName>
        <fullName evidence="1">Stage 0 sporulation protein A homolog</fullName>
    </recommendedName>
</protein>
<evidence type="ECO:0000313" key="7">
    <source>
        <dbReference type="Proteomes" id="UP000641741"/>
    </source>
</evidence>
<reference evidence="6 7" key="1">
    <citation type="submission" date="2020-08" db="EMBL/GenBank/DDBJ databases">
        <title>Genome public.</title>
        <authorList>
            <person name="Liu C."/>
            <person name="Sun Q."/>
        </authorList>
    </citation>
    <scope>NUCLEOTIDE SEQUENCE [LARGE SCALE GENOMIC DNA]</scope>
    <source>
        <strain evidence="6 7">M2</strain>
    </source>
</reference>
<dbReference type="SMART" id="SM00448">
    <property type="entry name" value="REC"/>
    <property type="match status" value="1"/>
</dbReference>
<dbReference type="PROSITE" id="PS50930">
    <property type="entry name" value="HTH_LYTTR"/>
    <property type="match status" value="1"/>
</dbReference>
<comment type="function">
    <text evidence="2">May play the central regulatory role in sporulation. It may be an element of the effector pathway responsible for the activation of sporulation genes in response to nutritional stress. Spo0A may act in concert with spo0H (a sigma factor) to control the expression of some genes that are critical to the sporulation process.</text>
</comment>
<sequence>MISMTSLQIALCDDNSLSLQLAQLAIQEYERQHPDRLCRLHCFSSGTALLSFLDKHKDFCFDLFILDVVMPEPDGIQTGLELRARGDQGRIVYLSASPDFALSAYDVHAYSYLLKPIDRKKLFEILDNTHLSPRRPQARMFAIHVGSSVRMVSFDELISAELNSRTILYTLADGSVLQTPTIRSSFKTEVATLLAHEQFVQCSVSSVVNLRYVRCLEKNCLYLLDGRQISISRQAGAGVRSKWQKYWSSPSETHVEF</sequence>
<organism evidence="6 7">
    <name type="scientific">Agathobaculum hominis</name>
    <dbReference type="NCBI Taxonomy" id="2763014"/>
    <lineage>
        <taxon>Bacteria</taxon>
        <taxon>Bacillati</taxon>
        <taxon>Bacillota</taxon>
        <taxon>Clostridia</taxon>
        <taxon>Eubacteriales</taxon>
        <taxon>Butyricicoccaceae</taxon>
        <taxon>Agathobaculum</taxon>
    </lineage>
</organism>
<dbReference type="InterPro" id="IPR007492">
    <property type="entry name" value="LytTR_DNA-bd_dom"/>
</dbReference>
<dbReference type="SUPFAM" id="SSF52172">
    <property type="entry name" value="CheY-like"/>
    <property type="match status" value="1"/>
</dbReference>
<dbReference type="Pfam" id="PF00072">
    <property type="entry name" value="Response_reg"/>
    <property type="match status" value="1"/>
</dbReference>
<comment type="caution">
    <text evidence="6">The sequence shown here is derived from an EMBL/GenBank/DDBJ whole genome shotgun (WGS) entry which is preliminary data.</text>
</comment>
<feature type="domain" description="Response regulatory" evidence="4">
    <location>
        <begin position="8"/>
        <end position="130"/>
    </location>
</feature>
<dbReference type="Gene3D" id="2.40.50.1020">
    <property type="entry name" value="LytTr DNA-binding domain"/>
    <property type="match status" value="1"/>
</dbReference>
<name>A0ABR7GNZ7_9FIRM</name>
<feature type="modified residue" description="4-aspartylphosphate" evidence="3">
    <location>
        <position position="67"/>
    </location>
</feature>
<evidence type="ECO:0000313" key="6">
    <source>
        <dbReference type="EMBL" id="MBC5696042.1"/>
    </source>
</evidence>
<gene>
    <name evidence="6" type="ORF">H8S02_08800</name>
</gene>
<keyword evidence="3" id="KW-0597">Phosphoprotein</keyword>
<dbReference type="PROSITE" id="PS50110">
    <property type="entry name" value="RESPONSE_REGULATORY"/>
    <property type="match status" value="1"/>
</dbReference>
<proteinExistence type="predicted"/>
<dbReference type="EMBL" id="JACOPK010000007">
    <property type="protein sequence ID" value="MBC5696042.1"/>
    <property type="molecule type" value="Genomic_DNA"/>
</dbReference>
<evidence type="ECO:0000256" key="1">
    <source>
        <dbReference type="ARBA" id="ARBA00018672"/>
    </source>
</evidence>